<name>A0ABV0CJG6_9NEIS</name>
<dbReference type="InterPro" id="IPR013974">
    <property type="entry name" value="SAF"/>
</dbReference>
<keyword evidence="6" id="KW-0969">Cilium</keyword>
<keyword evidence="7" id="KW-1185">Reference proteome</keyword>
<evidence type="ECO:0000313" key="6">
    <source>
        <dbReference type="EMBL" id="MEN7431028.1"/>
    </source>
</evidence>
<comment type="function">
    <text evidence="4">Involved in the assembly process of the P-ring formation. It may associate with FlgF on the rod constituting a structure essential for the P-ring assembly or may act as a modulator protein for the P-ring assembly.</text>
</comment>
<organism evidence="6 7">
    <name type="scientific">Chromobacterium indicum</name>
    <dbReference type="NCBI Taxonomy" id="3110228"/>
    <lineage>
        <taxon>Bacteria</taxon>
        <taxon>Pseudomonadati</taxon>
        <taxon>Pseudomonadota</taxon>
        <taxon>Betaproteobacteria</taxon>
        <taxon>Neisseriales</taxon>
        <taxon>Chromobacteriaceae</taxon>
        <taxon>Chromobacterium</taxon>
    </lineage>
</organism>
<dbReference type="Gene3D" id="2.30.30.760">
    <property type="match status" value="1"/>
</dbReference>
<dbReference type="InterPro" id="IPR039246">
    <property type="entry name" value="Flagellar_FlgA"/>
</dbReference>
<comment type="subcellular location">
    <subcellularLocation>
        <location evidence="1 4">Periplasm</location>
    </subcellularLocation>
</comment>
<dbReference type="PANTHER" id="PTHR36307:SF1">
    <property type="entry name" value="FLAGELLA BASAL BODY P-RING FORMATION PROTEIN FLGA"/>
    <property type="match status" value="1"/>
</dbReference>
<accession>A0ABV0CJG6</accession>
<dbReference type="NCBIfam" id="TIGR03170">
    <property type="entry name" value="flgA_cterm"/>
    <property type="match status" value="1"/>
</dbReference>
<feature type="signal peptide" evidence="4">
    <location>
        <begin position="1"/>
        <end position="24"/>
    </location>
</feature>
<evidence type="ECO:0000313" key="7">
    <source>
        <dbReference type="Proteomes" id="UP001405405"/>
    </source>
</evidence>
<evidence type="ECO:0000256" key="1">
    <source>
        <dbReference type="ARBA" id="ARBA00004418"/>
    </source>
</evidence>
<dbReference type="PANTHER" id="PTHR36307">
    <property type="entry name" value="FLAGELLA BASAL BODY P-RING FORMATION PROTEIN FLGA"/>
    <property type="match status" value="1"/>
</dbReference>
<reference evidence="6 7" key="1">
    <citation type="submission" date="2023-12" db="EMBL/GenBank/DDBJ databases">
        <title>Chromobacterium sp. strain TRC.1.1.SA producing antimicrobial pigment.</title>
        <authorList>
            <person name="Verma N."/>
            <person name="Choksket S."/>
            <person name="Pinnaka A.K."/>
            <person name="Korpole S."/>
        </authorList>
    </citation>
    <scope>NUCLEOTIDE SEQUENCE [LARGE SCALE GENOMIC DNA]</scope>
    <source>
        <strain evidence="6 7">TRC1.1.SA</strain>
    </source>
</reference>
<dbReference type="InterPro" id="IPR017585">
    <property type="entry name" value="SAF_FlgA"/>
</dbReference>
<evidence type="ECO:0000256" key="4">
    <source>
        <dbReference type="RuleBase" id="RU362063"/>
    </source>
</evidence>
<keyword evidence="6" id="KW-0966">Cell projection</keyword>
<keyword evidence="3 4" id="KW-0574">Periplasm</keyword>
<dbReference type="CDD" id="cd11614">
    <property type="entry name" value="SAF_CpaB_FlgA_like"/>
    <property type="match status" value="1"/>
</dbReference>
<gene>
    <name evidence="6" type="primary">flgA</name>
    <name evidence="6" type="ORF">VA599_09715</name>
</gene>
<comment type="similarity">
    <text evidence="4">Belongs to the FlgA family.</text>
</comment>
<comment type="caution">
    <text evidence="6">The sequence shown here is derived from an EMBL/GenBank/DDBJ whole genome shotgun (WGS) entry which is preliminary data.</text>
</comment>
<dbReference type="Proteomes" id="UP001405405">
    <property type="component" value="Unassembled WGS sequence"/>
</dbReference>
<sequence>MEKFAKTRYSLGCLLLAIAQTALAASPAEQEVERQAQKLVRQRLADAGLDQPDIRLQLLPPRDLPAACAAPWQADAADSRAFSRMRFDLRCPASGWRGAVIVRAAVGARVAVAARGLRAGEPLREEDIAWANRPVSDPADLFGAAAPPLGLASRAAIADGQPLRRRQLQAPLLVKRGAEARIVARQDGVEVNAAGEALDNGHQGETIRVRNLSSGKVIRGRVGPGGEIEPLD</sequence>
<protein>
    <recommendedName>
        <fullName evidence="4">Flagella basal body P-ring formation protein FlgA</fullName>
    </recommendedName>
</protein>
<keyword evidence="6" id="KW-0282">Flagellum</keyword>
<dbReference type="Gene3D" id="3.90.1210.10">
    <property type="entry name" value="Antifreeze-like/N-acetylneuraminic acid synthase C-terminal domain"/>
    <property type="match status" value="1"/>
</dbReference>
<evidence type="ECO:0000256" key="2">
    <source>
        <dbReference type="ARBA" id="ARBA00022729"/>
    </source>
</evidence>
<dbReference type="RefSeq" id="WP_346788411.1">
    <property type="nucleotide sequence ID" value="NZ_JAYFSJ010000006.1"/>
</dbReference>
<dbReference type="SMART" id="SM00858">
    <property type="entry name" value="SAF"/>
    <property type="match status" value="1"/>
</dbReference>
<proteinExistence type="inferred from homology"/>
<dbReference type="EMBL" id="JAYFSJ010000006">
    <property type="protein sequence ID" value="MEN7431028.1"/>
    <property type="molecule type" value="Genomic_DNA"/>
</dbReference>
<feature type="chain" id="PRO_5045012001" description="Flagella basal body P-ring formation protein FlgA" evidence="4">
    <location>
        <begin position="25"/>
        <end position="232"/>
    </location>
</feature>
<evidence type="ECO:0000259" key="5">
    <source>
        <dbReference type="SMART" id="SM00858"/>
    </source>
</evidence>
<evidence type="ECO:0000256" key="3">
    <source>
        <dbReference type="ARBA" id="ARBA00022764"/>
    </source>
</evidence>
<keyword evidence="4" id="KW-1005">Bacterial flagellum biogenesis</keyword>
<keyword evidence="2 4" id="KW-0732">Signal</keyword>
<dbReference type="Pfam" id="PF13144">
    <property type="entry name" value="ChapFlgA"/>
    <property type="match status" value="1"/>
</dbReference>
<feature type="domain" description="SAF" evidence="5">
    <location>
        <begin position="108"/>
        <end position="169"/>
    </location>
</feature>